<evidence type="ECO:0000256" key="1">
    <source>
        <dbReference type="ARBA" id="ARBA00022553"/>
    </source>
</evidence>
<dbReference type="EMBL" id="JAASRM010000001">
    <property type="protein sequence ID" value="NIK88906.1"/>
    <property type="molecule type" value="Genomic_DNA"/>
</dbReference>
<evidence type="ECO:0000313" key="4">
    <source>
        <dbReference type="EMBL" id="NIK88906.1"/>
    </source>
</evidence>
<reference evidence="4 5" key="1">
    <citation type="submission" date="2020-03" db="EMBL/GenBank/DDBJ databases">
        <title>Genomic Encyclopedia of Type Strains, Phase IV (KMG-IV): sequencing the most valuable type-strain genomes for metagenomic binning, comparative biology and taxonomic classification.</title>
        <authorList>
            <person name="Goeker M."/>
        </authorList>
    </citation>
    <scope>NUCLEOTIDE SEQUENCE [LARGE SCALE GENOMIC DNA]</scope>
    <source>
        <strain evidence="4 5">DSM 19867</strain>
    </source>
</reference>
<organism evidence="4 5">
    <name type="scientific">Rhizomicrobium palustre</name>
    <dbReference type="NCBI Taxonomy" id="189966"/>
    <lineage>
        <taxon>Bacteria</taxon>
        <taxon>Pseudomonadati</taxon>
        <taxon>Pseudomonadota</taxon>
        <taxon>Alphaproteobacteria</taxon>
        <taxon>Micropepsales</taxon>
        <taxon>Micropepsaceae</taxon>
        <taxon>Rhizomicrobium</taxon>
    </lineage>
</organism>
<dbReference type="AlphaFoldDB" id="A0A846MZP5"/>
<dbReference type="PANTHER" id="PTHR44591:SF25">
    <property type="entry name" value="CHEMOTAXIS TWO-COMPONENT RESPONSE REGULATOR"/>
    <property type="match status" value="1"/>
</dbReference>
<dbReference type="Proteomes" id="UP000570514">
    <property type="component" value="Unassembled WGS sequence"/>
</dbReference>
<dbReference type="InterPro" id="IPR050595">
    <property type="entry name" value="Bact_response_regulator"/>
</dbReference>
<protein>
    <submittedName>
        <fullName evidence="4">FixJ family two-component response regulator</fullName>
    </submittedName>
</protein>
<dbReference type="PANTHER" id="PTHR44591">
    <property type="entry name" value="STRESS RESPONSE REGULATOR PROTEIN 1"/>
    <property type="match status" value="1"/>
</dbReference>
<dbReference type="InterPro" id="IPR001789">
    <property type="entry name" value="Sig_transdc_resp-reg_receiver"/>
</dbReference>
<dbReference type="PROSITE" id="PS50110">
    <property type="entry name" value="RESPONSE_REGULATORY"/>
    <property type="match status" value="1"/>
</dbReference>
<evidence type="ECO:0000256" key="2">
    <source>
        <dbReference type="PROSITE-ProRule" id="PRU00169"/>
    </source>
</evidence>
<dbReference type="Gene3D" id="3.40.50.2300">
    <property type="match status" value="1"/>
</dbReference>
<dbReference type="GO" id="GO:0000160">
    <property type="term" value="P:phosphorelay signal transduction system"/>
    <property type="evidence" value="ECO:0007669"/>
    <property type="project" value="InterPro"/>
</dbReference>
<dbReference type="SUPFAM" id="SSF52172">
    <property type="entry name" value="CheY-like"/>
    <property type="match status" value="1"/>
</dbReference>
<feature type="domain" description="Response regulatory" evidence="3">
    <location>
        <begin position="4"/>
        <end position="116"/>
    </location>
</feature>
<dbReference type="Pfam" id="PF00072">
    <property type="entry name" value="Response_reg"/>
    <property type="match status" value="1"/>
</dbReference>
<comment type="caution">
    <text evidence="4">The sequence shown here is derived from an EMBL/GenBank/DDBJ whole genome shotgun (WGS) entry which is preliminary data.</text>
</comment>
<keyword evidence="5" id="KW-1185">Reference proteome</keyword>
<evidence type="ECO:0000313" key="5">
    <source>
        <dbReference type="Proteomes" id="UP000570514"/>
    </source>
</evidence>
<dbReference type="SMART" id="SM00448">
    <property type="entry name" value="REC"/>
    <property type="match status" value="1"/>
</dbReference>
<gene>
    <name evidence="4" type="ORF">FHS83_002224</name>
</gene>
<sequence>MTTMVDIIDDDDAVRDSTRALLESYGYEVRDHASAELFLREAGNKPDCLLVDQHMPGMTGLDLLEHLRAQGDQTPALMMTGRSDPSLEPRAARIGVKLLHKPVPEDQLVLWIEQARRA</sequence>
<name>A0A846MZP5_9PROT</name>
<keyword evidence="1 2" id="KW-0597">Phosphoprotein</keyword>
<dbReference type="InterPro" id="IPR011006">
    <property type="entry name" value="CheY-like_superfamily"/>
</dbReference>
<evidence type="ECO:0000259" key="3">
    <source>
        <dbReference type="PROSITE" id="PS50110"/>
    </source>
</evidence>
<accession>A0A846MZP5</accession>
<proteinExistence type="predicted"/>
<feature type="modified residue" description="4-aspartylphosphate" evidence="2">
    <location>
        <position position="52"/>
    </location>
</feature>